<proteinExistence type="predicted"/>
<dbReference type="EMBL" id="NDXW01000012">
    <property type="protein sequence ID" value="RDH41212.1"/>
    <property type="molecule type" value="Genomic_DNA"/>
</dbReference>
<dbReference type="RefSeq" id="WP_094790070.1">
    <property type="nucleotide sequence ID" value="NZ_NDXW01000012.1"/>
</dbReference>
<gene>
    <name evidence="1" type="ORF">B9G39_29900</name>
</gene>
<evidence type="ECO:0000313" key="1">
    <source>
        <dbReference type="EMBL" id="RDH41212.1"/>
    </source>
</evidence>
<accession>A0A4P9VHW4</accession>
<dbReference type="AlphaFoldDB" id="A0A4P9VHW4"/>
<reference evidence="1 2" key="1">
    <citation type="submission" date="2017-04" db="EMBL/GenBank/DDBJ databases">
        <title>Draft genome sequence of Zooshikella ganghwensis VG4 isolated from Red Sea sediments.</title>
        <authorList>
            <person name="Rehman Z."/>
            <person name="Alam I."/>
            <person name="Kamau A."/>
            <person name="Bajic V."/>
            <person name="Leiknes T."/>
        </authorList>
    </citation>
    <scope>NUCLEOTIDE SEQUENCE [LARGE SCALE GENOMIC DNA]</scope>
    <source>
        <strain evidence="1 2">VG4</strain>
    </source>
</reference>
<organism evidence="1 2">
    <name type="scientific">Zooshikella ganghwensis</name>
    <dbReference type="NCBI Taxonomy" id="202772"/>
    <lineage>
        <taxon>Bacteria</taxon>
        <taxon>Pseudomonadati</taxon>
        <taxon>Pseudomonadota</taxon>
        <taxon>Gammaproteobacteria</taxon>
        <taxon>Oceanospirillales</taxon>
        <taxon>Zooshikellaceae</taxon>
        <taxon>Zooshikella</taxon>
    </lineage>
</organism>
<comment type="caution">
    <text evidence="1">The sequence shown here is derived from an EMBL/GenBank/DDBJ whole genome shotgun (WGS) entry which is preliminary data.</text>
</comment>
<name>A0A4P9VHW4_9GAMM</name>
<dbReference type="Proteomes" id="UP000257039">
    <property type="component" value="Unassembled WGS sequence"/>
</dbReference>
<evidence type="ECO:0000313" key="2">
    <source>
        <dbReference type="Proteomes" id="UP000257039"/>
    </source>
</evidence>
<protein>
    <submittedName>
        <fullName evidence="1">Uncharacterized protein</fullName>
    </submittedName>
</protein>
<sequence>MAEANATFAVLSDEGEDLQWVPYLSKALNLSRSEIKRLLAALEDASYIRTLPDFVGNIKLLDKTKRVTNRVNLAGGYCGHDNDHPEFELARPINLGKRSPSIIINSVKRISDYLYRPHLIPSLKYCQPHKKARTKKGVSRCQYAQRRYACVIVLAALLRRMDIKTLQIVVADGEGSLYNCKVKS</sequence>
<keyword evidence="2" id="KW-1185">Reference proteome</keyword>